<evidence type="ECO:0000256" key="1">
    <source>
        <dbReference type="SAM" id="MobiDB-lite"/>
    </source>
</evidence>
<keyword evidence="4" id="KW-1185">Reference proteome</keyword>
<feature type="compositionally biased region" description="Gly residues" evidence="1">
    <location>
        <begin position="183"/>
        <end position="196"/>
    </location>
</feature>
<organism evidence="3 4">
    <name type="scientific">Coccomyxa viridis</name>
    <dbReference type="NCBI Taxonomy" id="1274662"/>
    <lineage>
        <taxon>Eukaryota</taxon>
        <taxon>Viridiplantae</taxon>
        <taxon>Chlorophyta</taxon>
        <taxon>core chlorophytes</taxon>
        <taxon>Trebouxiophyceae</taxon>
        <taxon>Trebouxiophyceae incertae sedis</taxon>
        <taxon>Coccomyxaceae</taxon>
        <taxon>Coccomyxa</taxon>
    </lineage>
</organism>
<dbReference type="EMBL" id="CAUYUE010000007">
    <property type="protein sequence ID" value="CAK0782540.1"/>
    <property type="molecule type" value="Genomic_DNA"/>
</dbReference>
<comment type="caution">
    <text evidence="3">The sequence shown here is derived from an EMBL/GenBank/DDBJ whole genome shotgun (WGS) entry which is preliminary data.</text>
</comment>
<evidence type="ECO:0000313" key="3">
    <source>
        <dbReference type="EMBL" id="CAK0782540.1"/>
    </source>
</evidence>
<accession>A0AAV1I9Q6</accession>
<evidence type="ECO:0000256" key="2">
    <source>
        <dbReference type="SAM" id="Phobius"/>
    </source>
</evidence>
<gene>
    <name evidence="3" type="ORF">CVIRNUC_005758</name>
</gene>
<name>A0AAV1I9Q6_9CHLO</name>
<proteinExistence type="predicted"/>
<feature type="region of interest" description="Disordered" evidence="1">
    <location>
        <begin position="59"/>
        <end position="86"/>
    </location>
</feature>
<feature type="region of interest" description="Disordered" evidence="1">
    <location>
        <begin position="183"/>
        <end position="202"/>
    </location>
</feature>
<keyword evidence="2" id="KW-1133">Transmembrane helix</keyword>
<reference evidence="3 4" key="1">
    <citation type="submission" date="2023-10" db="EMBL/GenBank/DDBJ databases">
        <authorList>
            <person name="Maclean D."/>
            <person name="Macfadyen A."/>
        </authorList>
    </citation>
    <scope>NUCLEOTIDE SEQUENCE [LARGE SCALE GENOMIC DNA]</scope>
</reference>
<keyword evidence="2" id="KW-0472">Membrane</keyword>
<keyword evidence="2" id="KW-0812">Transmembrane</keyword>
<dbReference type="Proteomes" id="UP001314263">
    <property type="component" value="Unassembled WGS sequence"/>
</dbReference>
<feature type="transmembrane region" description="Helical" evidence="2">
    <location>
        <begin position="142"/>
        <end position="171"/>
    </location>
</feature>
<evidence type="ECO:0000313" key="4">
    <source>
        <dbReference type="Proteomes" id="UP001314263"/>
    </source>
</evidence>
<sequence length="202" mass="21328">MMRPNASVRPQALCLQGGPSGNLRSLHIAPHQSPSHALCDNATSCNTGRLSRAFAPLSHQGGAASSSRCTVAHAQGRRRSGDDDVDLDDEEHYDEDQGFGVTAVLRQAWGAVSNLTERLADVAYDYVPESVSRPTVVLAVRAALILLIIGFARSILGFVFTAGTVVLGLFVASKVLGMDIGGSGQGQRRGGSGQKWGSGRWK</sequence>
<dbReference type="AlphaFoldDB" id="A0AAV1I9Q6"/>
<protein>
    <submittedName>
        <fullName evidence="3">Uncharacterized protein</fullName>
    </submittedName>
</protein>